<evidence type="ECO:0000256" key="2">
    <source>
        <dbReference type="ARBA" id="ARBA00022771"/>
    </source>
</evidence>
<evidence type="ECO:0000256" key="3">
    <source>
        <dbReference type="ARBA" id="ARBA00022833"/>
    </source>
</evidence>
<feature type="transmembrane region" description="Helical" evidence="5">
    <location>
        <begin position="237"/>
        <end position="258"/>
    </location>
</feature>
<dbReference type="SMART" id="SM00744">
    <property type="entry name" value="RINGv"/>
    <property type="match status" value="1"/>
</dbReference>
<dbReference type="Gene3D" id="3.30.40.10">
    <property type="entry name" value="Zinc/RING finger domain, C3HC4 (zinc finger)"/>
    <property type="match status" value="1"/>
</dbReference>
<dbReference type="AlphaFoldDB" id="A0A5C3LD13"/>
<feature type="domain" description="RING-type" evidence="6">
    <location>
        <begin position="15"/>
        <end position="69"/>
    </location>
</feature>
<keyword evidence="1" id="KW-0479">Metal-binding</keyword>
<dbReference type="EMBL" id="ML210146">
    <property type="protein sequence ID" value="TFK30343.1"/>
    <property type="molecule type" value="Genomic_DNA"/>
</dbReference>
<gene>
    <name evidence="8" type="ORF">FA15DRAFT_662285</name>
</gene>
<dbReference type="CDD" id="cd16495">
    <property type="entry name" value="RING_CH-C4HC3_MARCH"/>
    <property type="match status" value="1"/>
</dbReference>
<dbReference type="InterPro" id="IPR001841">
    <property type="entry name" value="Znf_RING"/>
</dbReference>
<keyword evidence="5" id="KW-0812">Transmembrane</keyword>
<protein>
    <submittedName>
        <fullName evidence="8">Uncharacterized protein</fullName>
    </submittedName>
</protein>
<keyword evidence="2 4" id="KW-0863">Zinc-finger</keyword>
<dbReference type="GO" id="GO:0008270">
    <property type="term" value="F:zinc ion binding"/>
    <property type="evidence" value="ECO:0007669"/>
    <property type="project" value="UniProtKB-KW"/>
</dbReference>
<keyword evidence="3" id="KW-0862">Zinc</keyword>
<evidence type="ECO:0000259" key="7">
    <source>
        <dbReference type="PROSITE" id="PS51292"/>
    </source>
</evidence>
<dbReference type="OrthoDB" id="264354at2759"/>
<dbReference type="STRING" id="230819.A0A5C3LD13"/>
<evidence type="ECO:0000259" key="6">
    <source>
        <dbReference type="PROSITE" id="PS50089"/>
    </source>
</evidence>
<name>A0A5C3LD13_COPMA</name>
<organism evidence="8 9">
    <name type="scientific">Coprinopsis marcescibilis</name>
    <name type="common">Agaric fungus</name>
    <name type="synonym">Psathyrella marcescibilis</name>
    <dbReference type="NCBI Taxonomy" id="230819"/>
    <lineage>
        <taxon>Eukaryota</taxon>
        <taxon>Fungi</taxon>
        <taxon>Dikarya</taxon>
        <taxon>Basidiomycota</taxon>
        <taxon>Agaricomycotina</taxon>
        <taxon>Agaricomycetes</taxon>
        <taxon>Agaricomycetidae</taxon>
        <taxon>Agaricales</taxon>
        <taxon>Agaricineae</taxon>
        <taxon>Psathyrellaceae</taxon>
        <taxon>Coprinopsis</taxon>
    </lineage>
</organism>
<dbReference type="SUPFAM" id="SSF57850">
    <property type="entry name" value="RING/U-box"/>
    <property type="match status" value="1"/>
</dbReference>
<feature type="domain" description="RING-CH-type" evidence="7">
    <location>
        <begin position="7"/>
        <end position="75"/>
    </location>
</feature>
<dbReference type="Proteomes" id="UP000307440">
    <property type="component" value="Unassembled WGS sequence"/>
</dbReference>
<dbReference type="Pfam" id="PF12906">
    <property type="entry name" value="RINGv"/>
    <property type="match status" value="1"/>
</dbReference>
<reference evidence="8 9" key="1">
    <citation type="journal article" date="2019" name="Nat. Ecol. Evol.">
        <title>Megaphylogeny resolves global patterns of mushroom evolution.</title>
        <authorList>
            <person name="Varga T."/>
            <person name="Krizsan K."/>
            <person name="Foldi C."/>
            <person name="Dima B."/>
            <person name="Sanchez-Garcia M."/>
            <person name="Sanchez-Ramirez S."/>
            <person name="Szollosi G.J."/>
            <person name="Szarkandi J.G."/>
            <person name="Papp V."/>
            <person name="Albert L."/>
            <person name="Andreopoulos W."/>
            <person name="Angelini C."/>
            <person name="Antonin V."/>
            <person name="Barry K.W."/>
            <person name="Bougher N.L."/>
            <person name="Buchanan P."/>
            <person name="Buyck B."/>
            <person name="Bense V."/>
            <person name="Catcheside P."/>
            <person name="Chovatia M."/>
            <person name="Cooper J."/>
            <person name="Damon W."/>
            <person name="Desjardin D."/>
            <person name="Finy P."/>
            <person name="Geml J."/>
            <person name="Haridas S."/>
            <person name="Hughes K."/>
            <person name="Justo A."/>
            <person name="Karasinski D."/>
            <person name="Kautmanova I."/>
            <person name="Kiss B."/>
            <person name="Kocsube S."/>
            <person name="Kotiranta H."/>
            <person name="LaButti K.M."/>
            <person name="Lechner B.E."/>
            <person name="Liimatainen K."/>
            <person name="Lipzen A."/>
            <person name="Lukacs Z."/>
            <person name="Mihaltcheva S."/>
            <person name="Morgado L.N."/>
            <person name="Niskanen T."/>
            <person name="Noordeloos M.E."/>
            <person name="Ohm R.A."/>
            <person name="Ortiz-Santana B."/>
            <person name="Ovrebo C."/>
            <person name="Racz N."/>
            <person name="Riley R."/>
            <person name="Savchenko A."/>
            <person name="Shiryaev A."/>
            <person name="Soop K."/>
            <person name="Spirin V."/>
            <person name="Szebenyi C."/>
            <person name="Tomsovsky M."/>
            <person name="Tulloss R.E."/>
            <person name="Uehling J."/>
            <person name="Grigoriev I.V."/>
            <person name="Vagvolgyi C."/>
            <person name="Papp T."/>
            <person name="Martin F.M."/>
            <person name="Miettinen O."/>
            <person name="Hibbett D.S."/>
            <person name="Nagy L.G."/>
        </authorList>
    </citation>
    <scope>NUCLEOTIDE SEQUENCE [LARGE SCALE GENOMIC DNA]</scope>
    <source>
        <strain evidence="8 9">CBS 121175</strain>
    </source>
</reference>
<evidence type="ECO:0000313" key="8">
    <source>
        <dbReference type="EMBL" id="TFK30343.1"/>
    </source>
</evidence>
<evidence type="ECO:0000256" key="4">
    <source>
        <dbReference type="PROSITE-ProRule" id="PRU00175"/>
    </source>
</evidence>
<evidence type="ECO:0000256" key="5">
    <source>
        <dbReference type="SAM" id="Phobius"/>
    </source>
</evidence>
<keyword evidence="5" id="KW-0472">Membrane</keyword>
<feature type="transmembrane region" description="Helical" evidence="5">
    <location>
        <begin position="193"/>
        <end position="216"/>
    </location>
</feature>
<dbReference type="InterPro" id="IPR011016">
    <property type="entry name" value="Znf_RING-CH"/>
</dbReference>
<dbReference type="PANTHER" id="PTHR46347:SF1">
    <property type="entry name" value="RING_FYVE_PHD ZINC FINGER SUPERFAMILY PROTEIN"/>
    <property type="match status" value="1"/>
</dbReference>
<feature type="transmembrane region" description="Helical" evidence="5">
    <location>
        <begin position="87"/>
        <end position="112"/>
    </location>
</feature>
<proteinExistence type="predicted"/>
<evidence type="ECO:0000313" key="9">
    <source>
        <dbReference type="Proteomes" id="UP000307440"/>
    </source>
</evidence>
<evidence type="ECO:0000256" key="1">
    <source>
        <dbReference type="ARBA" id="ARBA00022723"/>
    </source>
</evidence>
<dbReference type="PANTHER" id="PTHR46347">
    <property type="entry name" value="RING/FYVE/PHD ZINC FINGER SUPERFAMILY PROTEIN"/>
    <property type="match status" value="1"/>
</dbReference>
<dbReference type="PROSITE" id="PS51292">
    <property type="entry name" value="ZF_RING_CH"/>
    <property type="match status" value="1"/>
</dbReference>
<accession>A0A5C3LD13</accession>
<keyword evidence="5" id="KW-1133">Transmembrane helix</keyword>
<keyword evidence="9" id="KW-1185">Reference proteome</keyword>
<dbReference type="PROSITE" id="PS50089">
    <property type="entry name" value="ZF_RING_2"/>
    <property type="match status" value="1"/>
</dbReference>
<sequence>MEQPQTEKPSDEKQCRICLDGVSAEPELGRLISPCQCKGSIRYVHLKCLHQWRQSSSSQSAFFACPQCHYRYRFARTQITGLATNKIVIVAASSIIFVSIVMVASFITTYFMSLFEEPTVPTWSYFRFISPIEVAHDLITAAFRILRDGDFAGILSEDGLFTPEIDFQPGQGLRFSSLQPRSSGVVMSFIRRFLLGLPLVGAASIVHLLLSFQFLAPVHWLARYRASRRRRDGSRDIAALIVLLLVLGGALRAFYHIYKKTEDSVKRMLTRAEDAILEVNS</sequence>
<dbReference type="InterPro" id="IPR013083">
    <property type="entry name" value="Znf_RING/FYVE/PHD"/>
</dbReference>